<dbReference type="AlphaFoldDB" id="A0A9J6GUD1"/>
<comment type="caution">
    <text evidence="2">The sequence shown here is derived from an EMBL/GenBank/DDBJ whole genome shotgun (WGS) entry which is preliminary data.</text>
</comment>
<dbReference type="SUPFAM" id="SSF52047">
    <property type="entry name" value="RNI-like"/>
    <property type="match status" value="1"/>
</dbReference>
<feature type="compositionally biased region" description="Pro residues" evidence="1">
    <location>
        <begin position="76"/>
        <end position="89"/>
    </location>
</feature>
<dbReference type="OrthoDB" id="61560at2759"/>
<evidence type="ECO:0000313" key="2">
    <source>
        <dbReference type="EMBL" id="KAH9377983.1"/>
    </source>
</evidence>
<dbReference type="VEuPathDB" id="VectorBase:HLOH_046927"/>
<protein>
    <submittedName>
        <fullName evidence="2">Uncharacterized protein</fullName>
    </submittedName>
</protein>
<feature type="compositionally biased region" description="Basic residues" evidence="1">
    <location>
        <begin position="121"/>
        <end position="135"/>
    </location>
</feature>
<feature type="region of interest" description="Disordered" evidence="1">
    <location>
        <begin position="279"/>
        <end position="306"/>
    </location>
</feature>
<gene>
    <name evidence="2" type="ORF">HPB48_011085</name>
</gene>
<organism evidence="2 3">
    <name type="scientific">Haemaphysalis longicornis</name>
    <name type="common">Bush tick</name>
    <dbReference type="NCBI Taxonomy" id="44386"/>
    <lineage>
        <taxon>Eukaryota</taxon>
        <taxon>Metazoa</taxon>
        <taxon>Ecdysozoa</taxon>
        <taxon>Arthropoda</taxon>
        <taxon>Chelicerata</taxon>
        <taxon>Arachnida</taxon>
        <taxon>Acari</taxon>
        <taxon>Parasitiformes</taxon>
        <taxon>Ixodida</taxon>
        <taxon>Ixodoidea</taxon>
        <taxon>Ixodidae</taxon>
        <taxon>Haemaphysalinae</taxon>
        <taxon>Haemaphysalis</taxon>
    </lineage>
</organism>
<feature type="compositionally biased region" description="Low complexity" evidence="1">
    <location>
        <begin position="90"/>
        <end position="105"/>
    </location>
</feature>
<dbReference type="Gene3D" id="3.80.10.10">
    <property type="entry name" value="Ribonuclease Inhibitor"/>
    <property type="match status" value="1"/>
</dbReference>
<dbReference type="InterPro" id="IPR032675">
    <property type="entry name" value="LRR_dom_sf"/>
</dbReference>
<feature type="compositionally biased region" description="Basic and acidic residues" evidence="1">
    <location>
        <begin position="45"/>
        <end position="62"/>
    </location>
</feature>
<feature type="region of interest" description="Disordered" evidence="1">
    <location>
        <begin position="18"/>
        <end position="145"/>
    </location>
</feature>
<dbReference type="Proteomes" id="UP000821853">
    <property type="component" value="Unassembled WGS sequence"/>
</dbReference>
<evidence type="ECO:0000256" key="1">
    <source>
        <dbReference type="SAM" id="MobiDB-lite"/>
    </source>
</evidence>
<reference evidence="2 3" key="1">
    <citation type="journal article" date="2020" name="Cell">
        <title>Large-Scale Comparative Analyses of Tick Genomes Elucidate Their Genetic Diversity and Vector Capacities.</title>
        <authorList>
            <consortium name="Tick Genome and Microbiome Consortium (TIGMIC)"/>
            <person name="Jia N."/>
            <person name="Wang J."/>
            <person name="Shi W."/>
            <person name="Du L."/>
            <person name="Sun Y."/>
            <person name="Zhan W."/>
            <person name="Jiang J.F."/>
            <person name="Wang Q."/>
            <person name="Zhang B."/>
            <person name="Ji P."/>
            <person name="Bell-Sakyi L."/>
            <person name="Cui X.M."/>
            <person name="Yuan T.T."/>
            <person name="Jiang B.G."/>
            <person name="Yang W.F."/>
            <person name="Lam T.T."/>
            <person name="Chang Q.C."/>
            <person name="Ding S.J."/>
            <person name="Wang X.J."/>
            <person name="Zhu J.G."/>
            <person name="Ruan X.D."/>
            <person name="Zhao L."/>
            <person name="Wei J.T."/>
            <person name="Ye R.Z."/>
            <person name="Que T.C."/>
            <person name="Du C.H."/>
            <person name="Zhou Y.H."/>
            <person name="Cheng J.X."/>
            <person name="Dai P.F."/>
            <person name="Guo W.B."/>
            <person name="Han X.H."/>
            <person name="Huang E.J."/>
            <person name="Li L.F."/>
            <person name="Wei W."/>
            <person name="Gao Y.C."/>
            <person name="Liu J.Z."/>
            <person name="Shao H.Z."/>
            <person name="Wang X."/>
            <person name="Wang C.C."/>
            <person name="Yang T.C."/>
            <person name="Huo Q.B."/>
            <person name="Li W."/>
            <person name="Chen H.Y."/>
            <person name="Chen S.E."/>
            <person name="Zhou L.G."/>
            <person name="Ni X.B."/>
            <person name="Tian J.H."/>
            <person name="Sheng Y."/>
            <person name="Liu T."/>
            <person name="Pan Y.S."/>
            <person name="Xia L.Y."/>
            <person name="Li J."/>
            <person name="Zhao F."/>
            <person name="Cao W.C."/>
        </authorList>
    </citation>
    <scope>NUCLEOTIDE SEQUENCE [LARGE SCALE GENOMIC DNA]</scope>
    <source>
        <strain evidence="2">HaeL-2018</strain>
    </source>
</reference>
<feature type="compositionally biased region" description="Basic and acidic residues" evidence="1">
    <location>
        <begin position="286"/>
        <end position="301"/>
    </location>
</feature>
<feature type="compositionally biased region" description="Polar residues" evidence="1">
    <location>
        <begin position="106"/>
        <end position="117"/>
    </location>
</feature>
<sequence length="619" mass="67128">MATFCKIENVVSMAAAADNEWPPASDTSEGEGRLVIVEGEGAEDSSNHNHVDESSSETKKETTTTLVSTQVKRPSEPPLSEPPVPPTPPSDSNHSAEATESSASEQGPNDTGASSPASARGPRKAARVKRVKRRKPPLDASASPSTSFPIWIRTQRQMAFVRDRSSPVDPLALHRDVVPNSARAFANADCAMMSLNSVFSWLPLPSLCRGDCKHALTPAGKIRRPSVELPCSWISDSFGMITADVVIKSFKKTGILSGLDATEDHLVWAATERRGWWTPEITGTDHQTDRATDDDSNDLRRQGARSRRVHVNPTPVGGLVVALKQRHGAQSRGREERVREEQSSLLWERGLRAMGHGMGAWKRIDFRQFRVKDWDACVLKMRFRGPEELILDGESLDHLLPHAGHLDTVERVSLEVNPRQLACVSRAFPALRSLRALVVRKGSAAAVAANQNGGGEGGVGVAGGEPLRQASLGCLTELLCIRGLERLELSGAHGLALLPLTMAPSSLAQRCQQLRSLSLTTVQQLSPVVVFPISLLEQLEELRLGNCTNWSTASFVNLCQLRELRRLTLERGEDGPGFHTMLLKLNRCVCAGLASSKRGPAAFPLFSLGVGSGELQESP</sequence>
<accession>A0A9J6GUD1</accession>
<evidence type="ECO:0000313" key="3">
    <source>
        <dbReference type="Proteomes" id="UP000821853"/>
    </source>
</evidence>
<name>A0A9J6GUD1_HAELO</name>
<keyword evidence="3" id="KW-1185">Reference proteome</keyword>
<dbReference type="EMBL" id="JABSTR010000008">
    <property type="protein sequence ID" value="KAH9377983.1"/>
    <property type="molecule type" value="Genomic_DNA"/>
</dbReference>
<proteinExistence type="predicted"/>